<dbReference type="Pfam" id="PF00355">
    <property type="entry name" value="Rieske"/>
    <property type="match status" value="1"/>
</dbReference>
<evidence type="ECO:0000313" key="7">
    <source>
        <dbReference type="EMBL" id="XBX81955.1"/>
    </source>
</evidence>
<dbReference type="GO" id="GO:0046872">
    <property type="term" value="F:metal ion binding"/>
    <property type="evidence" value="ECO:0007669"/>
    <property type="project" value="UniProtKB-KW"/>
</dbReference>
<keyword evidence="3" id="KW-0408">Iron</keyword>
<evidence type="ECO:0000256" key="3">
    <source>
        <dbReference type="ARBA" id="ARBA00023004"/>
    </source>
</evidence>
<organism evidence="7">
    <name type="scientific">Agromyces sp. G08B096</name>
    <dbReference type="NCBI Taxonomy" id="3156399"/>
    <lineage>
        <taxon>Bacteria</taxon>
        <taxon>Bacillati</taxon>
        <taxon>Actinomycetota</taxon>
        <taxon>Actinomycetes</taxon>
        <taxon>Micrococcales</taxon>
        <taxon>Microbacteriaceae</taxon>
        <taxon>Agromyces</taxon>
    </lineage>
</organism>
<dbReference type="RefSeq" id="WP_350347977.1">
    <property type="nucleotide sequence ID" value="NZ_CP158374.1"/>
</dbReference>
<evidence type="ECO:0000256" key="4">
    <source>
        <dbReference type="ARBA" id="ARBA00023014"/>
    </source>
</evidence>
<name>A0AAU7W673_9MICO</name>
<dbReference type="AlphaFoldDB" id="A0AAU7W673"/>
<protein>
    <submittedName>
        <fullName evidence="7">FAD-dependent oxidoreductase</fullName>
    </submittedName>
</protein>
<dbReference type="Pfam" id="PF01266">
    <property type="entry name" value="DAO"/>
    <property type="match status" value="1"/>
</dbReference>
<dbReference type="EMBL" id="CP158374">
    <property type="protein sequence ID" value="XBX81955.1"/>
    <property type="molecule type" value="Genomic_DNA"/>
</dbReference>
<dbReference type="SUPFAM" id="SSF50022">
    <property type="entry name" value="ISP domain"/>
    <property type="match status" value="1"/>
</dbReference>
<dbReference type="Gene3D" id="2.102.10.10">
    <property type="entry name" value="Rieske [2Fe-2S] iron-sulphur domain"/>
    <property type="match status" value="1"/>
</dbReference>
<dbReference type="PANTHER" id="PTHR13847:SF274">
    <property type="entry name" value="RIESKE 2FE-2S IRON-SULFUR PROTEIN YHFW-RELATED"/>
    <property type="match status" value="1"/>
</dbReference>
<dbReference type="PANTHER" id="PTHR13847">
    <property type="entry name" value="SARCOSINE DEHYDROGENASE-RELATED"/>
    <property type="match status" value="1"/>
</dbReference>
<dbReference type="GO" id="GO:0004497">
    <property type="term" value="F:monooxygenase activity"/>
    <property type="evidence" value="ECO:0007669"/>
    <property type="project" value="UniProtKB-ARBA"/>
</dbReference>
<dbReference type="GO" id="GO:0016705">
    <property type="term" value="F:oxidoreductase activity, acting on paired donors, with incorporation or reduction of molecular oxygen"/>
    <property type="evidence" value="ECO:0007669"/>
    <property type="project" value="UniProtKB-ARBA"/>
</dbReference>
<dbReference type="SUPFAM" id="SSF51905">
    <property type="entry name" value="FAD/NAD(P)-binding domain"/>
    <property type="match status" value="1"/>
</dbReference>
<gene>
    <name evidence="7" type="ORF">ABIQ69_15255</name>
</gene>
<dbReference type="InterPro" id="IPR006076">
    <property type="entry name" value="FAD-dep_OxRdtase"/>
</dbReference>
<evidence type="ECO:0000256" key="5">
    <source>
        <dbReference type="SAM" id="MobiDB-lite"/>
    </source>
</evidence>
<dbReference type="PROSITE" id="PS51296">
    <property type="entry name" value="RIESKE"/>
    <property type="match status" value="1"/>
</dbReference>
<evidence type="ECO:0000256" key="2">
    <source>
        <dbReference type="ARBA" id="ARBA00022723"/>
    </source>
</evidence>
<dbReference type="InterPro" id="IPR036188">
    <property type="entry name" value="FAD/NAD-bd_sf"/>
</dbReference>
<keyword evidence="1" id="KW-0001">2Fe-2S</keyword>
<dbReference type="InterPro" id="IPR036922">
    <property type="entry name" value="Rieske_2Fe-2S_sf"/>
</dbReference>
<evidence type="ECO:0000256" key="1">
    <source>
        <dbReference type="ARBA" id="ARBA00022714"/>
    </source>
</evidence>
<keyword evidence="4" id="KW-0411">Iron-sulfur</keyword>
<reference evidence="7" key="1">
    <citation type="submission" date="2024-05" db="EMBL/GenBank/DDBJ databases">
        <authorList>
            <person name="Yu L."/>
        </authorList>
    </citation>
    <scope>NUCLEOTIDE SEQUENCE</scope>
    <source>
        <strain evidence="7">G08B096</strain>
    </source>
</reference>
<keyword evidence="2" id="KW-0479">Metal-binding</keyword>
<feature type="region of interest" description="Disordered" evidence="5">
    <location>
        <begin position="1"/>
        <end position="30"/>
    </location>
</feature>
<dbReference type="GO" id="GO:0005737">
    <property type="term" value="C:cytoplasm"/>
    <property type="evidence" value="ECO:0007669"/>
    <property type="project" value="TreeGrafter"/>
</dbReference>
<dbReference type="GO" id="GO:0051537">
    <property type="term" value="F:2 iron, 2 sulfur cluster binding"/>
    <property type="evidence" value="ECO:0007669"/>
    <property type="project" value="UniProtKB-KW"/>
</dbReference>
<feature type="domain" description="Rieske" evidence="6">
    <location>
        <begin position="425"/>
        <end position="514"/>
    </location>
</feature>
<sequence>MDGQRDIRPAGRREPADLHDPAGRHGPVDGRAPDAEVLIIGAGLTGLCTAIMLAERGVRVLVVEQGSPGELASGRNTGKATLLQGTRLATIRRHHPARLVRAYVDANRSGQHWLRAFCEREGVPFREATAYSYAQSPEGLERVDAEVAAAREAGLPVERVDRLDVPFPLLGAAALPGQLALDPAELVAALARAAEAAGVRIVTGVRALGVRAADPVVVRTARGMLTAERVVIATGTPILDRGHYFAKLSPSRSQIASFTLPSNAPDGLFISVDQPVRSIRRAGSGGQERLWIGGGSVDVGDTERLAVERRRLLDWAAAWFPDAADPVVWAAQDYESFNRLPFVGRMPRGRGRVFLATGYAKWGLTNAAGAAIRLTAELLADQGARRPGWAQVIGTRLTVPADLAAGALGNAKVLGRAVTGWARALTTPETTDAPADGEGTVGRRGIRPVATATVDGDTCRVSAVCPHLGGIVRWNSAEQTWDCPLHASRFTADGRRIEGPALRDLPRLPAASQI</sequence>
<proteinExistence type="predicted"/>
<dbReference type="Gene3D" id="3.30.9.10">
    <property type="entry name" value="D-Amino Acid Oxidase, subunit A, domain 2"/>
    <property type="match status" value="1"/>
</dbReference>
<accession>A0AAU7W673</accession>
<evidence type="ECO:0000259" key="6">
    <source>
        <dbReference type="PROSITE" id="PS51296"/>
    </source>
</evidence>
<dbReference type="Gene3D" id="3.50.50.60">
    <property type="entry name" value="FAD/NAD(P)-binding domain"/>
    <property type="match status" value="1"/>
</dbReference>
<dbReference type="InterPro" id="IPR017941">
    <property type="entry name" value="Rieske_2Fe-2S"/>
</dbReference>